<accession>A0ABD5XVV9</accession>
<feature type="compositionally biased region" description="Acidic residues" evidence="1">
    <location>
        <begin position="146"/>
        <end position="169"/>
    </location>
</feature>
<evidence type="ECO:0000256" key="1">
    <source>
        <dbReference type="SAM" id="MobiDB-lite"/>
    </source>
</evidence>
<comment type="caution">
    <text evidence="3">The sequence shown here is derived from an EMBL/GenBank/DDBJ whole genome shotgun (WGS) entry which is preliminary data.</text>
</comment>
<evidence type="ECO:0000313" key="4">
    <source>
        <dbReference type="Proteomes" id="UP001596368"/>
    </source>
</evidence>
<dbReference type="InterPro" id="IPR041027">
    <property type="entry name" value="FtsK_alpha"/>
</dbReference>
<dbReference type="EMBL" id="JBHSZG010000002">
    <property type="protein sequence ID" value="MFC7137593.1"/>
    <property type="molecule type" value="Genomic_DNA"/>
</dbReference>
<evidence type="ECO:0000313" key="3">
    <source>
        <dbReference type="EMBL" id="MFC7137593.1"/>
    </source>
</evidence>
<organism evidence="3 4">
    <name type="scientific">Halobaculum litoreum</name>
    <dbReference type="NCBI Taxonomy" id="3031998"/>
    <lineage>
        <taxon>Archaea</taxon>
        <taxon>Methanobacteriati</taxon>
        <taxon>Methanobacteriota</taxon>
        <taxon>Stenosarchaea group</taxon>
        <taxon>Halobacteria</taxon>
        <taxon>Halobacteriales</taxon>
        <taxon>Haloferacaceae</taxon>
        <taxon>Halobaculum</taxon>
    </lineage>
</organism>
<feature type="region of interest" description="Disordered" evidence="1">
    <location>
        <begin position="143"/>
        <end position="216"/>
    </location>
</feature>
<protein>
    <submittedName>
        <fullName evidence="3">DNA translocase FtsK</fullName>
    </submittedName>
</protein>
<sequence>MDIIEVKTLNEPDTAFSIETREGDEVATGKAVEQITETTNTIRRLFEGDDNITTPPRREALREQLYYELIGGDVPGDKMEWTDRVNEVFRGDAQMKVNSRIVSVEINSAATSDASLDCFTEDHQSLTITRLPKQTVVRLLMSGQDFESESPDDASETVSETEETGDDSDTGSGQEDVQEEKVDNVSDDNSGSEEAKPAESTVDESEASDSFGDPADYADQVETLKRVLYEYNIKVESIDPDNVEVGPNLIRYKVELGSGQGQGPLEKRAEDIAREMALEREPFIHRLPGTPFVAVDVPRDETAVVHIEDYLDDLSQREEADSW</sequence>
<dbReference type="Pfam" id="PF17854">
    <property type="entry name" value="FtsK_alpha"/>
    <property type="match status" value="1"/>
</dbReference>
<evidence type="ECO:0000259" key="2">
    <source>
        <dbReference type="Pfam" id="PF17854"/>
    </source>
</evidence>
<feature type="domain" description="FtsK alpha" evidence="2">
    <location>
        <begin position="198"/>
        <end position="298"/>
    </location>
</feature>
<dbReference type="Gene3D" id="3.30.980.40">
    <property type="match status" value="1"/>
</dbReference>
<reference evidence="3 4" key="1">
    <citation type="journal article" date="2019" name="Int. J. Syst. Evol. Microbiol.">
        <title>The Global Catalogue of Microorganisms (GCM) 10K type strain sequencing project: providing services to taxonomists for standard genome sequencing and annotation.</title>
        <authorList>
            <consortium name="The Broad Institute Genomics Platform"/>
            <consortium name="The Broad Institute Genome Sequencing Center for Infectious Disease"/>
            <person name="Wu L."/>
            <person name="Ma J."/>
        </authorList>
    </citation>
    <scope>NUCLEOTIDE SEQUENCE [LARGE SCALE GENOMIC DNA]</scope>
    <source>
        <strain evidence="3 4">DT92</strain>
    </source>
</reference>
<proteinExistence type="predicted"/>
<dbReference type="Proteomes" id="UP001596368">
    <property type="component" value="Unassembled WGS sequence"/>
</dbReference>
<keyword evidence="4" id="KW-1185">Reference proteome</keyword>
<name>A0ABD5XVV9_9EURY</name>
<gene>
    <name evidence="3" type="ORF">ACFQRB_16350</name>
</gene>
<dbReference type="AlphaFoldDB" id="A0ABD5XVV9"/>